<feature type="signal peptide" evidence="1">
    <location>
        <begin position="1"/>
        <end position="31"/>
    </location>
</feature>
<sequence>MDRSGKALQGFLAVFLATLATGLAAPAPAGAQDGGFSSCIQTLRRDASQRGILPQVFERSTSALTPDTSILRLLDSQPEFSRQPWEYINGLVAANRVAEGRQLLQRHRAVFDRVEQTTGVDRHIVAAIWGIETSFGKAKGNTSVIRATATLACYGRRQEFFRDEFLAALQIIARGHVAPQNFRGSWAGAFGHTQFMPSTFLRAARSGSGSAHIDIVGSVADAMMSTGNLLREEGWARGQGWGYEVVLPAGLDLGLAGRDRPQSIAQWEARGVSRAGGRPFPRRGDMAFLHLPGGARGPAFLMLPNFRVIMKYNNSENYAMAVGHLADRLHGGGPFMRPWPVTERALSRDERIELQQRLAQVGLYSGTVDGKLGAGTREALQRFQARAGMAADGFPTAAVLQRLRQGG</sequence>
<dbReference type="Pfam" id="PF13406">
    <property type="entry name" value="SLT_2"/>
    <property type="match status" value="1"/>
</dbReference>
<organism evidence="4 5">
    <name type="scientific">Phreatobacter stygius</name>
    <dbReference type="NCBI Taxonomy" id="1940610"/>
    <lineage>
        <taxon>Bacteria</taxon>
        <taxon>Pseudomonadati</taxon>
        <taxon>Pseudomonadota</taxon>
        <taxon>Alphaproteobacteria</taxon>
        <taxon>Hyphomicrobiales</taxon>
        <taxon>Phreatobacteraceae</taxon>
        <taxon>Phreatobacter</taxon>
    </lineage>
</organism>
<dbReference type="Gene3D" id="1.10.101.10">
    <property type="entry name" value="PGBD-like superfamily/PGBD"/>
    <property type="match status" value="1"/>
</dbReference>
<dbReference type="Gene3D" id="1.10.8.350">
    <property type="entry name" value="Bacterial muramidase"/>
    <property type="match status" value="1"/>
</dbReference>
<dbReference type="NCBIfam" id="TIGR02283">
    <property type="entry name" value="MltB_2"/>
    <property type="match status" value="1"/>
</dbReference>
<keyword evidence="1" id="KW-0732">Signal</keyword>
<dbReference type="RefSeq" id="WP_136959299.1">
    <property type="nucleotide sequence ID" value="NZ_CP039690.1"/>
</dbReference>
<proteinExistence type="predicted"/>
<dbReference type="Proteomes" id="UP000298781">
    <property type="component" value="Chromosome"/>
</dbReference>
<dbReference type="OrthoDB" id="9808544at2"/>
<dbReference type="SUPFAM" id="SSF53955">
    <property type="entry name" value="Lysozyme-like"/>
    <property type="match status" value="1"/>
</dbReference>
<dbReference type="KEGG" id="pstg:E8M01_06040"/>
<dbReference type="GO" id="GO:0009253">
    <property type="term" value="P:peptidoglycan catabolic process"/>
    <property type="evidence" value="ECO:0007669"/>
    <property type="project" value="TreeGrafter"/>
</dbReference>
<keyword evidence="5" id="KW-1185">Reference proteome</keyword>
<dbReference type="PANTHER" id="PTHR30163">
    <property type="entry name" value="MEMBRANE-BOUND LYTIC MUREIN TRANSGLYCOSYLASE B"/>
    <property type="match status" value="1"/>
</dbReference>
<evidence type="ECO:0000259" key="2">
    <source>
        <dbReference type="Pfam" id="PF01471"/>
    </source>
</evidence>
<dbReference type="InterPro" id="IPR011970">
    <property type="entry name" value="MltB_2"/>
</dbReference>
<evidence type="ECO:0000313" key="5">
    <source>
        <dbReference type="Proteomes" id="UP000298781"/>
    </source>
</evidence>
<dbReference type="GO" id="GO:0008933">
    <property type="term" value="F:peptidoglycan lytic transglycosylase activity"/>
    <property type="evidence" value="ECO:0007669"/>
    <property type="project" value="TreeGrafter"/>
</dbReference>
<reference evidence="4 5" key="1">
    <citation type="submission" date="2019-04" db="EMBL/GenBank/DDBJ databases">
        <title>Phreatobacter aquaticus sp. nov.</title>
        <authorList>
            <person name="Choi A."/>
        </authorList>
    </citation>
    <scope>NUCLEOTIDE SEQUENCE [LARGE SCALE GENOMIC DNA]</scope>
    <source>
        <strain evidence="4 5">KCTC 52518</strain>
    </source>
</reference>
<protein>
    <submittedName>
        <fullName evidence="4">Lytic murein transglycosylase</fullName>
    </submittedName>
</protein>
<dbReference type="InterPro" id="IPR023346">
    <property type="entry name" value="Lysozyme-like_dom_sf"/>
</dbReference>
<dbReference type="InterPro" id="IPR036366">
    <property type="entry name" value="PGBDSf"/>
</dbReference>
<dbReference type="PANTHER" id="PTHR30163:SF8">
    <property type="entry name" value="LYTIC MUREIN TRANSGLYCOSYLASE"/>
    <property type="match status" value="1"/>
</dbReference>
<dbReference type="SUPFAM" id="SSF47090">
    <property type="entry name" value="PGBD-like"/>
    <property type="match status" value="1"/>
</dbReference>
<dbReference type="InterPro" id="IPR002477">
    <property type="entry name" value="Peptidoglycan-bd-like"/>
</dbReference>
<dbReference type="Gene3D" id="1.10.530.10">
    <property type="match status" value="1"/>
</dbReference>
<gene>
    <name evidence="4" type="ORF">E8M01_06040</name>
</gene>
<dbReference type="AlphaFoldDB" id="A0A4D7B6Q7"/>
<evidence type="ECO:0000256" key="1">
    <source>
        <dbReference type="SAM" id="SignalP"/>
    </source>
</evidence>
<feature type="chain" id="PRO_5020535447" evidence="1">
    <location>
        <begin position="32"/>
        <end position="407"/>
    </location>
</feature>
<dbReference type="InterPro" id="IPR036365">
    <property type="entry name" value="PGBD-like_sf"/>
</dbReference>
<feature type="domain" description="Peptidoglycan binding-like" evidence="2">
    <location>
        <begin position="348"/>
        <end position="403"/>
    </location>
</feature>
<accession>A0A4D7B6Q7</accession>
<dbReference type="Pfam" id="PF01471">
    <property type="entry name" value="PG_binding_1"/>
    <property type="match status" value="1"/>
</dbReference>
<dbReference type="EMBL" id="CP039690">
    <property type="protein sequence ID" value="QCI63842.1"/>
    <property type="molecule type" value="Genomic_DNA"/>
</dbReference>
<dbReference type="InterPro" id="IPR043426">
    <property type="entry name" value="MltB-like"/>
</dbReference>
<evidence type="ECO:0000259" key="3">
    <source>
        <dbReference type="Pfam" id="PF13406"/>
    </source>
</evidence>
<dbReference type="InterPro" id="IPR031304">
    <property type="entry name" value="SLT_2"/>
</dbReference>
<feature type="domain" description="Transglycosylase SLT" evidence="3">
    <location>
        <begin position="36"/>
        <end position="327"/>
    </location>
</feature>
<name>A0A4D7B6Q7_9HYPH</name>
<evidence type="ECO:0000313" key="4">
    <source>
        <dbReference type="EMBL" id="QCI63842.1"/>
    </source>
</evidence>